<keyword evidence="4" id="KW-1185">Reference proteome</keyword>
<sequence length="98" mass="10327">MAREDDASRGATTTEPIHRLDEGSPAGMGHFVCEVLGTAIDNGRLEQTDVSTRRRAACVDPSLRITALAVPDSHRKLSVTSSSDVELGGDLDAGAVCY</sequence>
<dbReference type="AlphaFoldDB" id="A0A0C4E8K7"/>
<feature type="region of interest" description="Disordered" evidence="1">
    <location>
        <begin position="1"/>
        <end position="25"/>
    </location>
</feature>
<name>A0A0C4E8K7_MAGP6</name>
<protein>
    <submittedName>
        <fullName evidence="2 3">Uncharacterized protein</fullName>
    </submittedName>
</protein>
<dbReference type="EMBL" id="ADBL01002174">
    <property type="status" value="NOT_ANNOTATED_CDS"/>
    <property type="molecule type" value="Genomic_DNA"/>
</dbReference>
<dbReference type="VEuPathDB" id="FungiDB:MAPG_08916"/>
<proteinExistence type="predicted"/>
<dbReference type="EMBL" id="GL876974">
    <property type="protein sequence ID" value="KLU89949.1"/>
    <property type="molecule type" value="Genomic_DNA"/>
</dbReference>
<evidence type="ECO:0000313" key="4">
    <source>
        <dbReference type="Proteomes" id="UP000011715"/>
    </source>
</evidence>
<organism evidence="3 4">
    <name type="scientific">Magnaporthiopsis poae (strain ATCC 64411 / 73-15)</name>
    <name type="common">Kentucky bluegrass fungus</name>
    <name type="synonym">Magnaporthe poae</name>
    <dbReference type="NCBI Taxonomy" id="644358"/>
    <lineage>
        <taxon>Eukaryota</taxon>
        <taxon>Fungi</taxon>
        <taxon>Dikarya</taxon>
        <taxon>Ascomycota</taxon>
        <taxon>Pezizomycotina</taxon>
        <taxon>Sordariomycetes</taxon>
        <taxon>Sordariomycetidae</taxon>
        <taxon>Magnaporthales</taxon>
        <taxon>Magnaporthaceae</taxon>
        <taxon>Magnaporthiopsis</taxon>
    </lineage>
</organism>
<evidence type="ECO:0000313" key="3">
    <source>
        <dbReference type="EnsemblFungi" id="MAPG_08916T0"/>
    </source>
</evidence>
<reference evidence="2" key="1">
    <citation type="submission" date="2010-05" db="EMBL/GenBank/DDBJ databases">
        <title>The Genome Sequence of Magnaporthe poae strain ATCC 64411.</title>
        <authorList>
            <consortium name="The Broad Institute Genome Sequencing Platform"/>
            <consortium name="Broad Institute Genome Sequencing Center for Infectious Disease"/>
            <person name="Ma L.-J."/>
            <person name="Dead R."/>
            <person name="Young S."/>
            <person name="Zeng Q."/>
            <person name="Koehrsen M."/>
            <person name="Alvarado L."/>
            <person name="Berlin A."/>
            <person name="Chapman S.B."/>
            <person name="Chen Z."/>
            <person name="Freedman E."/>
            <person name="Gellesch M."/>
            <person name="Goldberg J."/>
            <person name="Griggs A."/>
            <person name="Gujja S."/>
            <person name="Heilman E.R."/>
            <person name="Heiman D."/>
            <person name="Hepburn T."/>
            <person name="Howarth C."/>
            <person name="Jen D."/>
            <person name="Larson L."/>
            <person name="Mehta T."/>
            <person name="Neiman D."/>
            <person name="Pearson M."/>
            <person name="Roberts A."/>
            <person name="Saif S."/>
            <person name="Shea T."/>
            <person name="Shenoy N."/>
            <person name="Sisk P."/>
            <person name="Stolte C."/>
            <person name="Sykes S."/>
            <person name="Walk T."/>
            <person name="White J."/>
            <person name="Yandava C."/>
            <person name="Haas B."/>
            <person name="Nusbaum C."/>
            <person name="Birren B."/>
        </authorList>
    </citation>
    <scope>NUCLEOTIDE SEQUENCE</scope>
    <source>
        <strain evidence="2">ATCC 64411</strain>
    </source>
</reference>
<accession>A0A0C4E8K7</accession>
<evidence type="ECO:0000313" key="2">
    <source>
        <dbReference type="EMBL" id="KLU89949.1"/>
    </source>
</evidence>
<reference evidence="3" key="4">
    <citation type="journal article" date="2015" name="G3 (Bethesda)">
        <title>Genome sequences of three phytopathogenic species of the Magnaporthaceae family of fungi.</title>
        <authorList>
            <person name="Okagaki L.H."/>
            <person name="Nunes C.C."/>
            <person name="Sailsbery J."/>
            <person name="Clay B."/>
            <person name="Brown D."/>
            <person name="John T."/>
            <person name="Oh Y."/>
            <person name="Young N."/>
            <person name="Fitzgerald M."/>
            <person name="Haas B.J."/>
            <person name="Zeng Q."/>
            <person name="Young S."/>
            <person name="Adiconis X."/>
            <person name="Fan L."/>
            <person name="Levin J.Z."/>
            <person name="Mitchell T.K."/>
            <person name="Okubara P.A."/>
            <person name="Farman M.L."/>
            <person name="Kohn L.M."/>
            <person name="Birren B."/>
            <person name="Ma L.-J."/>
            <person name="Dean R.A."/>
        </authorList>
    </citation>
    <scope>NUCLEOTIDE SEQUENCE</scope>
    <source>
        <strain evidence="3">ATCC 64411 / 73-15</strain>
    </source>
</reference>
<reference evidence="4" key="2">
    <citation type="submission" date="2010-05" db="EMBL/GenBank/DDBJ databases">
        <title>The genome sequence of Magnaporthe poae strain ATCC 64411.</title>
        <authorList>
            <person name="Ma L.-J."/>
            <person name="Dead R."/>
            <person name="Young S."/>
            <person name="Zeng Q."/>
            <person name="Koehrsen M."/>
            <person name="Alvarado L."/>
            <person name="Berlin A."/>
            <person name="Chapman S.B."/>
            <person name="Chen Z."/>
            <person name="Freedman E."/>
            <person name="Gellesch M."/>
            <person name="Goldberg J."/>
            <person name="Griggs A."/>
            <person name="Gujja S."/>
            <person name="Heilman E.R."/>
            <person name="Heiman D."/>
            <person name="Hepburn T."/>
            <person name="Howarth C."/>
            <person name="Jen D."/>
            <person name="Larson L."/>
            <person name="Mehta T."/>
            <person name="Neiman D."/>
            <person name="Pearson M."/>
            <person name="Roberts A."/>
            <person name="Saif S."/>
            <person name="Shea T."/>
            <person name="Shenoy N."/>
            <person name="Sisk P."/>
            <person name="Stolte C."/>
            <person name="Sykes S."/>
            <person name="Walk T."/>
            <person name="White J."/>
            <person name="Yandava C."/>
            <person name="Haas B."/>
            <person name="Nusbaum C."/>
            <person name="Birren B."/>
        </authorList>
    </citation>
    <scope>NUCLEOTIDE SEQUENCE [LARGE SCALE GENOMIC DNA]</scope>
    <source>
        <strain evidence="4">ATCC 64411 / 73-15</strain>
    </source>
</reference>
<dbReference type="Proteomes" id="UP000011715">
    <property type="component" value="Unassembled WGS sequence"/>
</dbReference>
<dbReference type="EnsemblFungi" id="MAPG_08916T0">
    <property type="protein sequence ID" value="MAPG_08916T0"/>
    <property type="gene ID" value="MAPG_08916"/>
</dbReference>
<evidence type="ECO:0000256" key="1">
    <source>
        <dbReference type="SAM" id="MobiDB-lite"/>
    </source>
</evidence>
<gene>
    <name evidence="2" type="ORF">MAPG_08916</name>
</gene>
<reference evidence="3" key="5">
    <citation type="submission" date="2015-06" db="UniProtKB">
        <authorList>
            <consortium name="EnsemblFungi"/>
        </authorList>
    </citation>
    <scope>IDENTIFICATION</scope>
    <source>
        <strain evidence="3">ATCC 64411</strain>
    </source>
</reference>
<reference evidence="2" key="3">
    <citation type="submission" date="2011-03" db="EMBL/GenBank/DDBJ databases">
        <title>Annotation of Magnaporthe poae ATCC 64411.</title>
        <authorList>
            <person name="Ma L.-J."/>
            <person name="Dead R."/>
            <person name="Young S.K."/>
            <person name="Zeng Q."/>
            <person name="Gargeya S."/>
            <person name="Fitzgerald M."/>
            <person name="Haas B."/>
            <person name="Abouelleil A."/>
            <person name="Alvarado L."/>
            <person name="Arachchi H.M."/>
            <person name="Berlin A."/>
            <person name="Brown A."/>
            <person name="Chapman S.B."/>
            <person name="Chen Z."/>
            <person name="Dunbar C."/>
            <person name="Freedman E."/>
            <person name="Gearin G."/>
            <person name="Gellesch M."/>
            <person name="Goldberg J."/>
            <person name="Griggs A."/>
            <person name="Gujja S."/>
            <person name="Heiman D."/>
            <person name="Howarth C."/>
            <person name="Larson L."/>
            <person name="Lui A."/>
            <person name="MacDonald P.J.P."/>
            <person name="Mehta T."/>
            <person name="Montmayeur A."/>
            <person name="Murphy C."/>
            <person name="Neiman D."/>
            <person name="Pearson M."/>
            <person name="Priest M."/>
            <person name="Roberts A."/>
            <person name="Saif S."/>
            <person name="Shea T."/>
            <person name="Shenoy N."/>
            <person name="Sisk P."/>
            <person name="Stolte C."/>
            <person name="Sykes S."/>
            <person name="Yandava C."/>
            <person name="Wortman J."/>
            <person name="Nusbaum C."/>
            <person name="Birren B."/>
        </authorList>
    </citation>
    <scope>NUCLEOTIDE SEQUENCE</scope>
    <source>
        <strain evidence="2">ATCC 64411</strain>
    </source>
</reference>